<feature type="transmembrane region" description="Helical" evidence="1">
    <location>
        <begin position="100"/>
        <end position="126"/>
    </location>
</feature>
<feature type="transmembrane region" description="Helical" evidence="1">
    <location>
        <begin position="138"/>
        <end position="161"/>
    </location>
</feature>
<sequence length="445" mass="46713">MATTLSVIGLLVAAILFIVVIWKGLDVFTSTILVSFIIILTSWMNWWDSLTSYAAGYTGFIGSQIFVLVIGAVFGELMAASGAAESLANIITEKLGVKNVILSITVITTVFVYVGISGFVVLFVIAPIATVMMKRAGYPYRMIPGIIFIGATCSAMLPYAINVTNTIPASIIAEQLPGESVSLGSAPVLGIIAFVVSTAVGYGYMVYAAKKAAVAEGTVVDTTTPVKIVPTRDDLPSVGIALIPFVVVIALVLALSNIEAIKIDNANAVVVVAMFVGSLLLVLLCRKQIGDKLKDTIGKGVQNGVGATVMAAAIIGFSTVLQTSIGFEAIKNWVLNFNMNPYITEFLGLNILAGIMGSGTAAVQTFFQFFTTTLVQKGASPAALHRIAPAAVTGMNTLPNAGGMVAQLNWMKISLKDGYKYVFVTSVVAPMVGAFVACLVAMVMY</sequence>
<keyword evidence="1" id="KW-0472">Membrane</keyword>
<feature type="transmembrane region" description="Helical" evidence="1">
    <location>
        <begin position="347"/>
        <end position="367"/>
    </location>
</feature>
<evidence type="ECO:0000313" key="2">
    <source>
        <dbReference type="EMBL" id="QFJ55137.1"/>
    </source>
</evidence>
<keyword evidence="1" id="KW-0812">Transmembrane</keyword>
<evidence type="ECO:0000256" key="1">
    <source>
        <dbReference type="SAM" id="Phobius"/>
    </source>
</evidence>
<feature type="transmembrane region" description="Helical" evidence="1">
    <location>
        <begin position="28"/>
        <end position="47"/>
    </location>
</feature>
<dbReference type="EMBL" id="CP043028">
    <property type="protein sequence ID" value="QFJ55137.1"/>
    <property type="molecule type" value="Genomic_DNA"/>
</dbReference>
<feature type="transmembrane region" description="Helical" evidence="1">
    <location>
        <begin position="59"/>
        <end position="80"/>
    </location>
</feature>
<dbReference type="PANTHER" id="PTHR30354">
    <property type="entry name" value="GNT FAMILY GLUCONATE TRANSPORTER"/>
    <property type="match status" value="1"/>
</dbReference>
<feature type="transmembrane region" description="Helical" evidence="1">
    <location>
        <begin position="5"/>
        <end position="22"/>
    </location>
</feature>
<gene>
    <name evidence="2" type="ORF">FXF36_09810</name>
</gene>
<reference evidence="3" key="1">
    <citation type="submission" date="2019-08" db="EMBL/GenBank/DDBJ databases">
        <title>Complete Genome Sequence of the Polysaccharide-Degrading Rumen Bacterium Pseudobutyrivibrio xylanivorans MA3014.</title>
        <authorList>
            <person name="Palevich N."/>
            <person name="Maclean P.H."/>
            <person name="Kelly W.J."/>
            <person name="Leahy S.C."/>
            <person name="Rakonjac J."/>
            <person name="Attwood G.T."/>
        </authorList>
    </citation>
    <scope>NUCLEOTIDE SEQUENCE [LARGE SCALE GENOMIC DNA]</scope>
    <source>
        <strain evidence="3">MA3014</strain>
    </source>
</reference>
<name>A0A5P6VR99_PSEXY</name>
<feature type="transmembrane region" description="Helical" evidence="1">
    <location>
        <begin position="305"/>
        <end position="327"/>
    </location>
</feature>
<dbReference type="Pfam" id="PF02447">
    <property type="entry name" value="GntP_permease"/>
    <property type="match status" value="1"/>
</dbReference>
<dbReference type="GO" id="GO:0015128">
    <property type="term" value="F:gluconate transmembrane transporter activity"/>
    <property type="evidence" value="ECO:0007669"/>
    <property type="project" value="InterPro"/>
</dbReference>
<feature type="transmembrane region" description="Helical" evidence="1">
    <location>
        <begin position="266"/>
        <end position="284"/>
    </location>
</feature>
<dbReference type="PANTHER" id="PTHR30354:SF7">
    <property type="entry name" value="BLL7963 PROTEIN"/>
    <property type="match status" value="1"/>
</dbReference>
<dbReference type="AlphaFoldDB" id="A0A5P6VR99"/>
<dbReference type="InterPro" id="IPR003474">
    <property type="entry name" value="Glcn_transporter"/>
</dbReference>
<feature type="transmembrane region" description="Helical" evidence="1">
    <location>
        <begin position="421"/>
        <end position="444"/>
    </location>
</feature>
<dbReference type="GO" id="GO:0005886">
    <property type="term" value="C:plasma membrane"/>
    <property type="evidence" value="ECO:0007669"/>
    <property type="project" value="TreeGrafter"/>
</dbReference>
<dbReference type="RefSeq" id="WP_151623643.1">
    <property type="nucleotide sequence ID" value="NZ_CP043028.1"/>
</dbReference>
<proteinExistence type="predicted"/>
<feature type="transmembrane region" description="Helical" evidence="1">
    <location>
        <begin position="235"/>
        <end position="254"/>
    </location>
</feature>
<dbReference type="KEGG" id="pxv:FXF36_09810"/>
<feature type="transmembrane region" description="Helical" evidence="1">
    <location>
        <begin position="181"/>
        <end position="204"/>
    </location>
</feature>
<dbReference type="OrthoDB" id="86125at2"/>
<keyword evidence="1" id="KW-1133">Transmembrane helix</keyword>
<accession>A0A5P6VR99</accession>
<organism evidence="2 3">
    <name type="scientific">Pseudobutyrivibrio xylanivorans</name>
    <dbReference type="NCBI Taxonomy" id="185007"/>
    <lineage>
        <taxon>Bacteria</taxon>
        <taxon>Bacillati</taxon>
        <taxon>Bacillota</taxon>
        <taxon>Clostridia</taxon>
        <taxon>Lachnospirales</taxon>
        <taxon>Lachnospiraceae</taxon>
        <taxon>Pseudobutyrivibrio</taxon>
    </lineage>
</organism>
<evidence type="ECO:0000313" key="3">
    <source>
        <dbReference type="Proteomes" id="UP000327030"/>
    </source>
</evidence>
<dbReference type="Proteomes" id="UP000327030">
    <property type="component" value="Chromosome 1"/>
</dbReference>
<protein>
    <submittedName>
        <fullName evidence="2">GntP family permease</fullName>
    </submittedName>
</protein>